<organism evidence="5 6">
    <name type="scientific">Ancylostoma ceylanicum</name>
    <dbReference type="NCBI Taxonomy" id="53326"/>
    <lineage>
        <taxon>Eukaryota</taxon>
        <taxon>Metazoa</taxon>
        <taxon>Ecdysozoa</taxon>
        <taxon>Nematoda</taxon>
        <taxon>Chromadorea</taxon>
        <taxon>Rhabditida</taxon>
        <taxon>Rhabditina</taxon>
        <taxon>Rhabditomorpha</taxon>
        <taxon>Strongyloidea</taxon>
        <taxon>Ancylostomatidae</taxon>
        <taxon>Ancylostomatinae</taxon>
        <taxon>Ancylostoma</taxon>
    </lineage>
</organism>
<feature type="region of interest" description="Disordered" evidence="2">
    <location>
        <begin position="149"/>
        <end position="178"/>
    </location>
</feature>
<keyword evidence="3" id="KW-0812">Transmembrane</keyword>
<gene>
    <name evidence="5" type="primary">Acey_s0023.g769</name>
    <name evidence="5" type="ORF">Y032_0023g769</name>
</gene>
<feature type="compositionally biased region" description="Pro residues" evidence="2">
    <location>
        <begin position="204"/>
        <end position="222"/>
    </location>
</feature>
<dbReference type="InterPro" id="IPR002486">
    <property type="entry name" value="Col_cuticle_N"/>
</dbReference>
<proteinExistence type="predicted"/>
<evidence type="ECO:0000313" key="5">
    <source>
        <dbReference type="EMBL" id="EYC19893.1"/>
    </source>
</evidence>
<feature type="transmembrane region" description="Helical" evidence="3">
    <location>
        <begin position="60"/>
        <end position="83"/>
    </location>
</feature>
<reference evidence="6" key="1">
    <citation type="journal article" date="2015" name="Nat. Genet.">
        <title>The genome and transcriptome of the zoonotic hookworm Ancylostoma ceylanicum identify infection-specific gene families.</title>
        <authorList>
            <person name="Schwarz E.M."/>
            <person name="Hu Y."/>
            <person name="Antoshechkin I."/>
            <person name="Miller M.M."/>
            <person name="Sternberg P.W."/>
            <person name="Aroian R.V."/>
        </authorList>
    </citation>
    <scope>NUCLEOTIDE SEQUENCE</scope>
    <source>
        <strain evidence="6">HY135</strain>
    </source>
</reference>
<dbReference type="PANTHER" id="PTHR24637:SF377">
    <property type="entry name" value="COLLAGEN TYPE IX ALPHA 1 CHAIN"/>
    <property type="match status" value="1"/>
</dbReference>
<comment type="caution">
    <text evidence="5">The sequence shown here is derived from an EMBL/GenBank/DDBJ whole genome shotgun (WGS) entry which is preliminary data.</text>
</comment>
<name>A0A016UZJ3_9BILA</name>
<keyword evidence="3" id="KW-0472">Membrane</keyword>
<protein>
    <recommendedName>
        <fullName evidence="4">Nematode cuticle collagen N-terminal domain-containing protein</fullName>
    </recommendedName>
</protein>
<feature type="domain" description="Nematode cuticle collagen N-terminal" evidence="4">
    <location>
        <begin position="61"/>
        <end position="111"/>
    </location>
</feature>
<feature type="region of interest" description="Disordered" evidence="2">
    <location>
        <begin position="190"/>
        <end position="337"/>
    </location>
</feature>
<keyword evidence="1" id="KW-0677">Repeat</keyword>
<evidence type="ECO:0000256" key="1">
    <source>
        <dbReference type="ARBA" id="ARBA00022737"/>
    </source>
</evidence>
<dbReference type="PANTHER" id="PTHR24637">
    <property type="entry name" value="COLLAGEN"/>
    <property type="match status" value="1"/>
</dbReference>
<dbReference type="EMBL" id="JARK01001359">
    <property type="protein sequence ID" value="EYC19893.1"/>
    <property type="molecule type" value="Genomic_DNA"/>
</dbReference>
<evidence type="ECO:0000256" key="2">
    <source>
        <dbReference type="SAM" id="MobiDB-lite"/>
    </source>
</evidence>
<dbReference type="Gene3D" id="1.20.5.320">
    <property type="entry name" value="6-Phosphogluconate Dehydrogenase, domain 3"/>
    <property type="match status" value="1"/>
</dbReference>
<dbReference type="AlphaFoldDB" id="A0A016UZJ3"/>
<evidence type="ECO:0000259" key="4">
    <source>
        <dbReference type="SMART" id="SM01088"/>
    </source>
</evidence>
<dbReference type="Pfam" id="PF01484">
    <property type="entry name" value="Col_cuticle_N"/>
    <property type="match status" value="1"/>
</dbReference>
<keyword evidence="6" id="KW-1185">Reference proteome</keyword>
<dbReference type="STRING" id="53326.A0A016UZJ3"/>
<dbReference type="GO" id="GO:0042302">
    <property type="term" value="F:structural constituent of cuticle"/>
    <property type="evidence" value="ECO:0007669"/>
    <property type="project" value="InterPro"/>
</dbReference>
<sequence length="337" mass="34158">MQEDSVQRAFCEMDVSQDARGTHINNKAVADYPHYDEPDLLPPSDCGWCDLPEHRNMSTAFVLATSAASVVTISMLIAMGVIVNDINSLREEIMDGMKDFRVDTDGAWEMIIAAYADPNNHPPKQKRAAADPQIDPKCPCAAPKANCPAGPPGAPGNPGPPGEPGTDGKPGTPGLSGIGVLVQQTTENTCVRCPAGPPGVMGPSGPPGPQGPLGPQGRPGPPGNSGGDGMPGPRGEKGNDGYPGARGQPGASGLSGTQYTPGMPGRVGAPGLPGPPGVPGKTGEDGHQGMDGQPGPVGMRGNDGRPGQDGSPGRPGNPGNPGQDAHYCSCPSRSTVR</sequence>
<dbReference type="OrthoDB" id="5870564at2759"/>
<evidence type="ECO:0000256" key="3">
    <source>
        <dbReference type="SAM" id="Phobius"/>
    </source>
</evidence>
<dbReference type="Proteomes" id="UP000024635">
    <property type="component" value="Unassembled WGS sequence"/>
</dbReference>
<accession>A0A016UZJ3</accession>
<feature type="compositionally biased region" description="Pro residues" evidence="2">
    <location>
        <begin position="149"/>
        <end position="163"/>
    </location>
</feature>
<dbReference type="SMART" id="SM01088">
    <property type="entry name" value="Col_cuticle_N"/>
    <property type="match status" value="1"/>
</dbReference>
<keyword evidence="3" id="KW-1133">Transmembrane helix</keyword>
<evidence type="ECO:0000313" key="6">
    <source>
        <dbReference type="Proteomes" id="UP000024635"/>
    </source>
</evidence>
<feature type="compositionally biased region" description="Gly residues" evidence="2">
    <location>
        <begin position="223"/>
        <end position="232"/>
    </location>
</feature>